<dbReference type="Gene3D" id="3.50.50.60">
    <property type="entry name" value="FAD/NAD(P)-binding domain"/>
    <property type="match status" value="1"/>
</dbReference>
<dbReference type="OrthoDB" id="20799at2759"/>
<protein>
    <submittedName>
        <fullName evidence="2">Uncharacterized protein</fullName>
    </submittedName>
</protein>
<keyword evidence="1" id="KW-0732">Signal</keyword>
<accession>A0A7R9BNR7</accession>
<sequence>LGIRQLQCILLKISLLVGIEVHENVAFVDLIEPPADQTNERIGWRASVIPSDDPVSQYEFDVLVGADGKRNTLQGQLNKHFCFRSSFIPGAEKKNAMKNHQPRKP</sequence>
<evidence type="ECO:0000313" key="2">
    <source>
        <dbReference type="EMBL" id="CAD7277903.1"/>
    </source>
</evidence>
<dbReference type="AlphaFoldDB" id="A0A7R9BNR7"/>
<evidence type="ECO:0000313" key="3">
    <source>
        <dbReference type="Proteomes" id="UP000678499"/>
    </source>
</evidence>
<dbReference type="EMBL" id="OA883091">
    <property type="protein sequence ID" value="CAD7277903.1"/>
    <property type="molecule type" value="Genomic_DNA"/>
</dbReference>
<feature type="chain" id="PRO_5036402943" evidence="1">
    <location>
        <begin position="19"/>
        <end position="105"/>
    </location>
</feature>
<feature type="signal peptide" evidence="1">
    <location>
        <begin position="1"/>
        <end position="18"/>
    </location>
</feature>
<evidence type="ECO:0000256" key="1">
    <source>
        <dbReference type="SAM" id="SignalP"/>
    </source>
</evidence>
<dbReference type="InterPro" id="IPR036188">
    <property type="entry name" value="FAD/NAD-bd_sf"/>
</dbReference>
<name>A0A7R9BNR7_9CRUS</name>
<gene>
    <name evidence="2" type="ORF">NMOB1V02_LOCUS5622</name>
</gene>
<reference evidence="2" key="1">
    <citation type="submission" date="2020-11" db="EMBL/GenBank/DDBJ databases">
        <authorList>
            <person name="Tran Van P."/>
        </authorList>
    </citation>
    <scope>NUCLEOTIDE SEQUENCE</scope>
</reference>
<proteinExistence type="predicted"/>
<organism evidence="2">
    <name type="scientific">Notodromas monacha</name>
    <dbReference type="NCBI Taxonomy" id="399045"/>
    <lineage>
        <taxon>Eukaryota</taxon>
        <taxon>Metazoa</taxon>
        <taxon>Ecdysozoa</taxon>
        <taxon>Arthropoda</taxon>
        <taxon>Crustacea</taxon>
        <taxon>Oligostraca</taxon>
        <taxon>Ostracoda</taxon>
        <taxon>Podocopa</taxon>
        <taxon>Podocopida</taxon>
        <taxon>Cypridocopina</taxon>
        <taxon>Cypridoidea</taxon>
        <taxon>Cyprididae</taxon>
        <taxon>Notodromas</taxon>
    </lineage>
</organism>
<feature type="non-terminal residue" evidence="2">
    <location>
        <position position="1"/>
    </location>
</feature>
<dbReference type="EMBL" id="CAJPEX010001054">
    <property type="protein sequence ID" value="CAG0918055.1"/>
    <property type="molecule type" value="Genomic_DNA"/>
</dbReference>
<keyword evidence="3" id="KW-1185">Reference proteome</keyword>
<dbReference type="Proteomes" id="UP000678499">
    <property type="component" value="Unassembled WGS sequence"/>
</dbReference>